<name>A0A495IM02_9MICO</name>
<dbReference type="AlphaFoldDB" id="A0A495IM02"/>
<dbReference type="Gene3D" id="3.40.190.10">
    <property type="entry name" value="Periplasmic binding protein-like II"/>
    <property type="match status" value="2"/>
</dbReference>
<dbReference type="OrthoDB" id="3805543at2"/>
<accession>A0A495IM02</accession>
<comment type="caution">
    <text evidence="1">The sequence shown here is derived from an EMBL/GenBank/DDBJ whole genome shotgun (WGS) entry which is preliminary data.</text>
</comment>
<protein>
    <submittedName>
        <fullName evidence="1">4,5-dihydroxyphthalate decarboxylase</fullName>
    </submittedName>
</protein>
<dbReference type="RefSeq" id="WP_121371429.1">
    <property type="nucleotide sequence ID" value="NZ_RBKS01000001.1"/>
</dbReference>
<evidence type="ECO:0000313" key="2">
    <source>
        <dbReference type="Proteomes" id="UP000280008"/>
    </source>
</evidence>
<keyword evidence="2" id="KW-1185">Reference proteome</keyword>
<dbReference type="SUPFAM" id="SSF53850">
    <property type="entry name" value="Periplasmic binding protein-like II"/>
    <property type="match status" value="1"/>
</dbReference>
<gene>
    <name evidence="1" type="ORF">C8E83_3634</name>
</gene>
<reference evidence="1 2" key="1">
    <citation type="submission" date="2018-10" db="EMBL/GenBank/DDBJ databases">
        <title>Sequencing the genomes of 1000 actinobacteria strains.</title>
        <authorList>
            <person name="Klenk H.-P."/>
        </authorList>
    </citation>
    <scope>NUCLEOTIDE SEQUENCE [LARGE SCALE GENOMIC DNA]</scope>
    <source>
        <strain evidence="1 2">DSM 17894</strain>
    </source>
</reference>
<organism evidence="1 2">
    <name type="scientific">Frondihabitans australicus</name>
    <dbReference type="NCBI Taxonomy" id="386892"/>
    <lineage>
        <taxon>Bacteria</taxon>
        <taxon>Bacillati</taxon>
        <taxon>Actinomycetota</taxon>
        <taxon>Actinomycetes</taxon>
        <taxon>Micrococcales</taxon>
        <taxon>Microbacteriaceae</taxon>
        <taxon>Frondihabitans</taxon>
    </lineage>
</organism>
<sequence>MSPARLRFGSMPYDMLRGLIDGDVTVDGDRVEYTTCDLATDVFEPMIRDQAFDVAELGLTYYLRTLDAAAAAGTTPPFVALPVFPARVFRQSSIFVREGGGIDRPADLAGRRVGEFALYGHDAGVWAKGVLADEFGVDPASMSWIVGGLERSLPPADYVSQPRPDGVAVSTATRGADLGAMLEQGEIDALFSGNVPRAVLEGSPRVRRLFVDYRSVEQEYFARTGIFPPAHVLVMRRDLVEARPGLAHAVSDACAEAKARAQERATLGRVTNFATSMLPWLNDLADRDAALLGPDPFAFGVAANRVAIETFLRYHHEQGLSRRFAVDEVFAQELLDT</sequence>
<dbReference type="Proteomes" id="UP000280008">
    <property type="component" value="Unassembled WGS sequence"/>
</dbReference>
<proteinExistence type="predicted"/>
<dbReference type="EMBL" id="RBKS01000001">
    <property type="protein sequence ID" value="RKR76458.1"/>
    <property type="molecule type" value="Genomic_DNA"/>
</dbReference>
<evidence type="ECO:0000313" key="1">
    <source>
        <dbReference type="EMBL" id="RKR76458.1"/>
    </source>
</evidence>